<dbReference type="EMBL" id="CM032187">
    <property type="protein sequence ID" value="KAG7089768.1"/>
    <property type="molecule type" value="Genomic_DNA"/>
</dbReference>
<keyword evidence="1" id="KW-0285">Flavoprotein</keyword>
<organism evidence="4 5">
    <name type="scientific">Marasmius oreades</name>
    <name type="common">fairy-ring Marasmius</name>
    <dbReference type="NCBI Taxonomy" id="181124"/>
    <lineage>
        <taxon>Eukaryota</taxon>
        <taxon>Fungi</taxon>
        <taxon>Dikarya</taxon>
        <taxon>Basidiomycota</taxon>
        <taxon>Agaricomycotina</taxon>
        <taxon>Agaricomycetes</taxon>
        <taxon>Agaricomycetidae</taxon>
        <taxon>Agaricales</taxon>
        <taxon>Marasmiineae</taxon>
        <taxon>Marasmiaceae</taxon>
        <taxon>Marasmius</taxon>
    </lineage>
</organism>
<comment type="caution">
    <text evidence="4">The sequence shown here is derived from an EMBL/GenBank/DDBJ whole genome shotgun (WGS) entry which is preliminary data.</text>
</comment>
<dbReference type="KEGG" id="more:E1B28_011422"/>
<evidence type="ECO:0000256" key="1">
    <source>
        <dbReference type="ARBA" id="ARBA00022630"/>
    </source>
</evidence>
<dbReference type="OrthoDB" id="2588832at2759"/>
<dbReference type="GO" id="GO:0003995">
    <property type="term" value="F:acyl-CoA dehydrogenase activity"/>
    <property type="evidence" value="ECO:0007669"/>
    <property type="project" value="TreeGrafter"/>
</dbReference>
<dbReference type="GO" id="GO:0033539">
    <property type="term" value="P:fatty acid beta-oxidation using acyl-CoA dehydrogenase"/>
    <property type="evidence" value="ECO:0007669"/>
    <property type="project" value="TreeGrafter"/>
</dbReference>
<feature type="domain" description="Acyl-CoA dehydrogenase/oxidase C-terminal" evidence="3">
    <location>
        <begin position="1"/>
        <end position="98"/>
    </location>
</feature>
<evidence type="ECO:0000256" key="2">
    <source>
        <dbReference type="ARBA" id="ARBA00023002"/>
    </source>
</evidence>
<dbReference type="InterPro" id="IPR009075">
    <property type="entry name" value="AcylCo_DH/oxidase_C"/>
</dbReference>
<dbReference type="GO" id="GO:0005737">
    <property type="term" value="C:cytoplasm"/>
    <property type="evidence" value="ECO:0007669"/>
    <property type="project" value="TreeGrafter"/>
</dbReference>
<evidence type="ECO:0000313" key="4">
    <source>
        <dbReference type="EMBL" id="KAG7089768.1"/>
    </source>
</evidence>
<gene>
    <name evidence="4" type="ORF">E1B28_011422</name>
</gene>
<dbReference type="InterPro" id="IPR050741">
    <property type="entry name" value="Acyl-CoA_dehydrogenase"/>
</dbReference>
<accession>A0A9P7RUM7</accession>
<proteinExistence type="predicted"/>
<keyword evidence="2" id="KW-0560">Oxidoreductase</keyword>
<protein>
    <recommendedName>
        <fullName evidence="3">Acyl-CoA dehydrogenase/oxidase C-terminal domain-containing protein</fullName>
    </recommendedName>
</protein>
<evidence type="ECO:0000259" key="3">
    <source>
        <dbReference type="Pfam" id="PF00441"/>
    </source>
</evidence>
<dbReference type="PANTHER" id="PTHR48083:SF28">
    <property type="entry name" value="ACYL-COA DEHYDROGENASE FAMILY PROTEIN (AFU_ORTHOLOGUE AFUA_6G10880)-RELATED"/>
    <property type="match status" value="1"/>
</dbReference>
<dbReference type="Gene3D" id="1.20.140.10">
    <property type="entry name" value="Butyryl-CoA Dehydrogenase, subunit A, domain 3"/>
    <property type="match status" value="1"/>
</dbReference>
<name>A0A9P7RUM7_9AGAR</name>
<dbReference type="Pfam" id="PF00441">
    <property type="entry name" value="Acyl-CoA_dh_1"/>
    <property type="match status" value="1"/>
</dbReference>
<keyword evidence="5" id="KW-1185">Reference proteome</keyword>
<dbReference type="GeneID" id="66080497"/>
<dbReference type="Proteomes" id="UP001049176">
    <property type="component" value="Chromosome 7"/>
</dbReference>
<reference evidence="4" key="1">
    <citation type="journal article" date="2021" name="Genome Biol. Evol.">
        <title>The assembled and annotated genome of the fairy-ring fungus Marasmius oreades.</title>
        <authorList>
            <person name="Hiltunen M."/>
            <person name="Ament-Velasquez S.L."/>
            <person name="Johannesson H."/>
        </authorList>
    </citation>
    <scope>NUCLEOTIDE SEQUENCE</scope>
    <source>
        <strain evidence="4">03SP1</strain>
    </source>
</reference>
<dbReference type="InterPro" id="IPR036250">
    <property type="entry name" value="AcylCo_DH-like_C"/>
</dbReference>
<evidence type="ECO:0000313" key="5">
    <source>
        <dbReference type="Proteomes" id="UP001049176"/>
    </source>
</evidence>
<dbReference type="RefSeq" id="XP_043006238.1">
    <property type="nucleotide sequence ID" value="XM_043156451.1"/>
</dbReference>
<dbReference type="PANTHER" id="PTHR48083">
    <property type="entry name" value="MEDIUM-CHAIN SPECIFIC ACYL-COA DEHYDROGENASE, MITOCHONDRIAL-RELATED"/>
    <property type="match status" value="1"/>
</dbReference>
<sequence>MACGSIGTQRAIVEECFKWAVQRKVFGKPLISQAVIRSKLAAMISRVESGQNWLENVTYQMTKMNNAQHAALLAGQIAFLKMHASRAGQDTARDAVQVPIPQTTNP</sequence>
<dbReference type="SUPFAM" id="SSF47203">
    <property type="entry name" value="Acyl-CoA dehydrogenase C-terminal domain-like"/>
    <property type="match status" value="1"/>
</dbReference>
<dbReference type="AlphaFoldDB" id="A0A9P7RUM7"/>